<protein>
    <submittedName>
        <fullName evidence="1">Uncharacterized protein</fullName>
    </submittedName>
</protein>
<comment type="caution">
    <text evidence="1">The sequence shown here is derived from an EMBL/GenBank/DDBJ whole genome shotgun (WGS) entry which is preliminary data.</text>
</comment>
<dbReference type="Proteomes" id="UP001196509">
    <property type="component" value="Unassembled WGS sequence"/>
</dbReference>
<evidence type="ECO:0000313" key="2">
    <source>
        <dbReference type="Proteomes" id="UP001196509"/>
    </source>
</evidence>
<accession>A0AAE2ZTV1</accession>
<dbReference type="AlphaFoldDB" id="A0AAE2ZTV1"/>
<proteinExistence type="predicted"/>
<dbReference type="RefSeq" id="WP_220230252.1">
    <property type="nucleotide sequence ID" value="NZ_JAICBX010000004.1"/>
</dbReference>
<dbReference type="EMBL" id="JAICBX010000004">
    <property type="protein sequence ID" value="MBW8639527.1"/>
    <property type="molecule type" value="Genomic_DNA"/>
</dbReference>
<sequence>MPETSLNKDVVGKTIELLIGEPWDFHDPASPDREVRGSYPFYATLVEIIHADGDQPAFLIKTTKPFHANGKAIQHLRAVNRYSPEDQDIIADLRAGRPVSMNFVYRQDGADFSADELSIIHRGPDYGGLVGGLVASDGKTPFSTDR</sequence>
<gene>
    <name evidence="1" type="ORF">K1W69_20210</name>
</gene>
<reference evidence="1" key="1">
    <citation type="submission" date="2021-08" db="EMBL/GenBank/DDBJ databases">
        <title>Hoeflea bacterium WL0058 sp. nov., isolated from the sediment.</title>
        <authorList>
            <person name="Wang L."/>
            <person name="Zhang D."/>
        </authorList>
    </citation>
    <scope>NUCLEOTIDE SEQUENCE</scope>
    <source>
        <strain evidence="1">WL0058</strain>
    </source>
</reference>
<keyword evidence="2" id="KW-1185">Reference proteome</keyword>
<name>A0AAE2ZTV1_9HYPH</name>
<organism evidence="1 2">
    <name type="scientific">Flavimaribacter sediminis</name>
    <dbReference type="NCBI Taxonomy" id="2865987"/>
    <lineage>
        <taxon>Bacteria</taxon>
        <taxon>Pseudomonadati</taxon>
        <taxon>Pseudomonadota</taxon>
        <taxon>Alphaproteobacteria</taxon>
        <taxon>Hyphomicrobiales</taxon>
        <taxon>Rhizobiaceae</taxon>
        <taxon>Flavimaribacter</taxon>
    </lineage>
</organism>
<evidence type="ECO:0000313" key="1">
    <source>
        <dbReference type="EMBL" id="MBW8639527.1"/>
    </source>
</evidence>